<gene>
    <name evidence="7" type="ORF">RF11_06394</name>
</gene>
<evidence type="ECO:0000256" key="4">
    <source>
        <dbReference type="ARBA" id="ARBA00022840"/>
    </source>
</evidence>
<keyword evidence="4" id="KW-0067">ATP-binding</keyword>
<evidence type="ECO:0000313" key="7">
    <source>
        <dbReference type="EMBL" id="KII69710.1"/>
    </source>
</evidence>
<dbReference type="OMA" id="REAMICA"/>
<feature type="compositionally biased region" description="Basic residues" evidence="5">
    <location>
        <begin position="284"/>
        <end position="299"/>
    </location>
</feature>
<comment type="caution">
    <text evidence="7">The sequence shown here is derived from an EMBL/GenBank/DDBJ whole genome shotgun (WGS) entry which is preliminary data.</text>
</comment>
<protein>
    <submittedName>
        <fullName evidence="7">Putative ATP-dependent RNA helicase DDX27</fullName>
    </submittedName>
</protein>
<reference evidence="7 8" key="1">
    <citation type="journal article" date="2014" name="Genome Biol. Evol.">
        <title>The genome of the myxosporean Thelohanellus kitauei shows adaptations to nutrient acquisition within its fish host.</title>
        <authorList>
            <person name="Yang Y."/>
            <person name="Xiong J."/>
            <person name="Zhou Z."/>
            <person name="Huo F."/>
            <person name="Miao W."/>
            <person name="Ran C."/>
            <person name="Liu Y."/>
            <person name="Zhang J."/>
            <person name="Feng J."/>
            <person name="Wang M."/>
            <person name="Wang M."/>
            <person name="Wang L."/>
            <person name="Yao B."/>
        </authorList>
    </citation>
    <scope>NUCLEOTIDE SEQUENCE [LARGE SCALE GENOMIC DNA]</scope>
    <source>
        <strain evidence="7">Wuqing</strain>
    </source>
</reference>
<dbReference type="PANTHER" id="PTHR47959">
    <property type="entry name" value="ATP-DEPENDENT RNA HELICASE RHLE-RELATED"/>
    <property type="match status" value="1"/>
</dbReference>
<evidence type="ECO:0000256" key="1">
    <source>
        <dbReference type="ARBA" id="ARBA00022741"/>
    </source>
</evidence>
<dbReference type="Gene3D" id="3.40.50.300">
    <property type="entry name" value="P-loop containing nucleotide triphosphate hydrolases"/>
    <property type="match status" value="1"/>
</dbReference>
<dbReference type="SUPFAM" id="SSF52540">
    <property type="entry name" value="P-loop containing nucleoside triphosphate hydrolases"/>
    <property type="match status" value="1"/>
</dbReference>
<dbReference type="CDD" id="cd18787">
    <property type="entry name" value="SF2_C_DEAD"/>
    <property type="match status" value="1"/>
</dbReference>
<dbReference type="GO" id="GO:0005829">
    <property type="term" value="C:cytosol"/>
    <property type="evidence" value="ECO:0007669"/>
    <property type="project" value="TreeGrafter"/>
</dbReference>
<keyword evidence="3 7" id="KW-0347">Helicase</keyword>
<dbReference type="OrthoDB" id="10259843at2759"/>
<dbReference type="InterPro" id="IPR050079">
    <property type="entry name" value="DEAD_box_RNA_helicase"/>
</dbReference>
<name>A0A0C2N023_THEKT</name>
<dbReference type="SMART" id="SM00490">
    <property type="entry name" value="HELICc"/>
    <property type="match status" value="1"/>
</dbReference>
<feature type="domain" description="Helicase C-terminal" evidence="6">
    <location>
        <begin position="36"/>
        <end position="208"/>
    </location>
</feature>
<dbReference type="Proteomes" id="UP000031668">
    <property type="component" value="Unassembled WGS sequence"/>
</dbReference>
<dbReference type="GO" id="GO:0005524">
    <property type="term" value="F:ATP binding"/>
    <property type="evidence" value="ECO:0007669"/>
    <property type="project" value="UniProtKB-KW"/>
</dbReference>
<keyword evidence="2" id="KW-0378">Hydrolase</keyword>
<dbReference type="EMBL" id="JWZT01002312">
    <property type="protein sequence ID" value="KII69710.1"/>
    <property type="molecule type" value="Genomic_DNA"/>
</dbReference>
<dbReference type="InterPro" id="IPR027417">
    <property type="entry name" value="P-loop_NTPase"/>
</dbReference>
<dbReference type="AlphaFoldDB" id="A0A0C2N023"/>
<accession>A0A0C2N023</accession>
<sequence>MLFSATLTDDVKSLALLALRNPIKVFVNPSSTIVKTLEEKYIKIHHENIQKREALVALICNLHKDESVLIFCDTKKQSHRLYVILRLLGESVQELHGDMTQEKRNMSIDAFRNRQSRILVSTDLSARGLDIEQISIVINFDVPKTVSQYVHRVGRTARAGKRGCSITIYCSTDLKYWKAIKKISKNCSVYEYDKDKLKDFVLKINALSTEIQIMIKNDHAEQIISHAERELKTAENIIQYKNEIEGRPPKKFMKKLTGFRHASHARSGKNQPKVMKSSSFRNDIKRKGKKFRKRKFVPT</sequence>
<feature type="region of interest" description="Disordered" evidence="5">
    <location>
        <begin position="260"/>
        <end position="299"/>
    </location>
</feature>
<proteinExistence type="predicted"/>
<dbReference type="PROSITE" id="PS51194">
    <property type="entry name" value="HELICASE_CTER"/>
    <property type="match status" value="1"/>
</dbReference>
<evidence type="ECO:0000256" key="5">
    <source>
        <dbReference type="SAM" id="MobiDB-lite"/>
    </source>
</evidence>
<dbReference type="GO" id="GO:0016787">
    <property type="term" value="F:hydrolase activity"/>
    <property type="evidence" value="ECO:0007669"/>
    <property type="project" value="UniProtKB-KW"/>
</dbReference>
<dbReference type="PANTHER" id="PTHR47959:SF1">
    <property type="entry name" value="ATP-DEPENDENT RNA HELICASE DBPA"/>
    <property type="match status" value="1"/>
</dbReference>
<evidence type="ECO:0000256" key="2">
    <source>
        <dbReference type="ARBA" id="ARBA00022801"/>
    </source>
</evidence>
<dbReference type="GO" id="GO:0003724">
    <property type="term" value="F:RNA helicase activity"/>
    <property type="evidence" value="ECO:0007669"/>
    <property type="project" value="TreeGrafter"/>
</dbReference>
<dbReference type="Pfam" id="PF00271">
    <property type="entry name" value="Helicase_C"/>
    <property type="match status" value="1"/>
</dbReference>
<keyword evidence="1" id="KW-0547">Nucleotide-binding</keyword>
<evidence type="ECO:0000259" key="6">
    <source>
        <dbReference type="PROSITE" id="PS51194"/>
    </source>
</evidence>
<keyword evidence="8" id="KW-1185">Reference proteome</keyword>
<evidence type="ECO:0000313" key="8">
    <source>
        <dbReference type="Proteomes" id="UP000031668"/>
    </source>
</evidence>
<dbReference type="InterPro" id="IPR001650">
    <property type="entry name" value="Helicase_C-like"/>
</dbReference>
<evidence type="ECO:0000256" key="3">
    <source>
        <dbReference type="ARBA" id="ARBA00022806"/>
    </source>
</evidence>
<organism evidence="7 8">
    <name type="scientific">Thelohanellus kitauei</name>
    <name type="common">Myxosporean</name>
    <dbReference type="NCBI Taxonomy" id="669202"/>
    <lineage>
        <taxon>Eukaryota</taxon>
        <taxon>Metazoa</taxon>
        <taxon>Cnidaria</taxon>
        <taxon>Myxozoa</taxon>
        <taxon>Myxosporea</taxon>
        <taxon>Bivalvulida</taxon>
        <taxon>Platysporina</taxon>
        <taxon>Myxobolidae</taxon>
        <taxon>Thelohanellus</taxon>
    </lineage>
</organism>